<gene>
    <name evidence="1" type="ORF">F7R26_012565</name>
</gene>
<evidence type="ECO:0000313" key="1">
    <source>
        <dbReference type="EMBL" id="QOT75075.1"/>
    </source>
</evidence>
<dbReference type="AlphaFoldDB" id="A0A643G5J5"/>
<dbReference type="RefSeq" id="WP_150983264.1">
    <property type="nucleotide sequence ID" value="NZ_CP062803.1"/>
</dbReference>
<dbReference type="Proteomes" id="UP000397656">
    <property type="component" value="Chromosome 1"/>
</dbReference>
<proteinExistence type="predicted"/>
<evidence type="ECO:0000313" key="2">
    <source>
        <dbReference type="Proteomes" id="UP000397656"/>
    </source>
</evidence>
<protein>
    <submittedName>
        <fullName evidence="1">XRE family transcriptional regulator</fullName>
    </submittedName>
</protein>
<dbReference type="GeneID" id="98401742"/>
<reference evidence="1 2" key="1">
    <citation type="submission" date="2020-10" db="EMBL/GenBank/DDBJ databases">
        <title>Complete genome sequence of Cupriavidus basilensis CCUG 49340T.</title>
        <authorList>
            <person name="Salva-Serra F."/>
            <person name="Donoso R.A."/>
            <person name="Cho K.H."/>
            <person name="Yoo J.A."/>
            <person name="Lee K."/>
            <person name="Yoon S.-H."/>
            <person name="Perez-Pantoja D."/>
            <person name="Moore E.R.B."/>
        </authorList>
    </citation>
    <scope>NUCLEOTIDE SEQUENCE [LARGE SCALE GENOMIC DNA]</scope>
    <source>
        <strain evidence="2">CCUG 49340</strain>
    </source>
</reference>
<dbReference type="EMBL" id="CP062803">
    <property type="protein sequence ID" value="QOT75075.1"/>
    <property type="molecule type" value="Genomic_DNA"/>
</dbReference>
<accession>A0A643G5J5</accession>
<sequence>MRTADQLESRAGIGIAAIPTAAGTPPALFLPDSLIARCVTFRDACALAWEYRANQALTKQVLAVHADLYPSHSSDYFHREKHNANGKARRDLPAEKIADDERVLGNRAISQYLARRGMLTLMEEVISARTHG</sequence>
<organism evidence="1 2">
    <name type="scientific">Cupriavidus basilensis</name>
    <dbReference type="NCBI Taxonomy" id="68895"/>
    <lineage>
        <taxon>Bacteria</taxon>
        <taxon>Pseudomonadati</taxon>
        <taxon>Pseudomonadota</taxon>
        <taxon>Betaproteobacteria</taxon>
        <taxon>Burkholderiales</taxon>
        <taxon>Burkholderiaceae</taxon>
        <taxon>Cupriavidus</taxon>
    </lineage>
</organism>
<name>A0A643G5J5_9BURK</name>